<dbReference type="GO" id="GO:0000287">
    <property type="term" value="F:magnesium ion binding"/>
    <property type="evidence" value="ECO:0007669"/>
    <property type="project" value="UniProtKB-UniRule"/>
</dbReference>
<dbReference type="UniPathway" id="UPA00079"/>
<dbReference type="SUPFAM" id="SSF52518">
    <property type="entry name" value="Thiamin diphosphate-binding fold (THDP-binding)"/>
    <property type="match status" value="2"/>
</dbReference>
<comment type="similarity">
    <text evidence="7">Belongs to the TPP enzyme family. MenD subfamily.</text>
</comment>
<comment type="caution">
    <text evidence="11">The sequence shown here is derived from an EMBL/GenBank/DDBJ whole genome shotgun (WGS) entry which is preliminary data.</text>
</comment>
<dbReference type="Proteomes" id="UP000295509">
    <property type="component" value="Unassembled WGS sequence"/>
</dbReference>
<keyword evidence="2 7" id="KW-0808">Transferase</keyword>
<feature type="domain" description="Thiamine pyrophosphate enzyme TPP-binding" evidence="9">
    <location>
        <begin position="483"/>
        <end position="593"/>
    </location>
</feature>
<gene>
    <name evidence="7" type="primary">menD</name>
    <name evidence="11" type="ORF">BX592_120122</name>
</gene>
<protein>
    <recommendedName>
        <fullName evidence="7">2-succinyl-5-enolpyruvyl-6-hydroxy-3-cyclohexene-1-carboxylate synthase</fullName>
        <shortName evidence="7">SEPHCHC synthase</shortName>
        <ecNumber evidence="7">2.2.1.9</ecNumber>
    </recommendedName>
    <alternativeName>
        <fullName evidence="7">Menaquinone biosynthesis protein MenD</fullName>
    </alternativeName>
</protein>
<dbReference type="EMBL" id="SORE01000020">
    <property type="protein sequence ID" value="TDY42758.1"/>
    <property type="molecule type" value="Genomic_DNA"/>
</dbReference>
<proteinExistence type="inferred from homology"/>
<dbReference type="Pfam" id="PF02776">
    <property type="entry name" value="TPP_enzyme_N"/>
    <property type="match status" value="1"/>
</dbReference>
<keyword evidence="12" id="KW-1185">Reference proteome</keyword>
<comment type="cofactor">
    <cofactor evidence="7">
        <name>thiamine diphosphate</name>
        <dbReference type="ChEBI" id="CHEBI:58937"/>
    </cofactor>
    <text evidence="7">Binds 1 thiamine pyrophosphate per subunit.</text>
</comment>
<dbReference type="GO" id="GO:0030976">
    <property type="term" value="F:thiamine pyrophosphate binding"/>
    <property type="evidence" value="ECO:0007669"/>
    <property type="project" value="UniProtKB-UniRule"/>
</dbReference>
<evidence type="ECO:0000313" key="11">
    <source>
        <dbReference type="EMBL" id="TDY42758.1"/>
    </source>
</evidence>
<comment type="pathway">
    <text evidence="7">Quinol/quinone metabolism; 1,4-dihydroxy-2-naphthoate biosynthesis; 1,4-dihydroxy-2-naphthoate from chorismate: step 2/7.</text>
</comment>
<evidence type="ECO:0000313" key="12">
    <source>
        <dbReference type="Proteomes" id="UP000295509"/>
    </source>
</evidence>
<comment type="pathway">
    <text evidence="7">Quinol/quinone metabolism; menaquinone biosynthesis.</text>
</comment>
<evidence type="ECO:0000256" key="1">
    <source>
        <dbReference type="ARBA" id="ARBA00022428"/>
    </source>
</evidence>
<dbReference type="GO" id="GO:0070204">
    <property type="term" value="F:2-succinyl-5-enolpyruvyl-6-hydroxy-3-cyclohexene-1-carboxylic-acid synthase activity"/>
    <property type="evidence" value="ECO:0007669"/>
    <property type="project" value="UniProtKB-UniRule"/>
</dbReference>
<comment type="function">
    <text evidence="7">Catalyzes the thiamine diphosphate-dependent decarboxylation of 2-oxoglutarate and the subsequent addition of the resulting succinic semialdehyde-thiamine pyrophosphate anion to isochorismate to yield 2-succinyl-5-enolpyruvyl-6-hydroxy-3-cyclohexene-1-carboxylate (SEPHCHC).</text>
</comment>
<dbReference type="RefSeq" id="WP_134195232.1">
    <property type="nucleotide sequence ID" value="NZ_JBHLUW010000055.1"/>
</dbReference>
<feature type="domain" description="Thiamine pyrophosphate enzyme N-terminal TPP-binding" evidence="10">
    <location>
        <begin position="59"/>
        <end position="169"/>
    </location>
</feature>
<feature type="region of interest" description="Disordered" evidence="8">
    <location>
        <begin position="1"/>
        <end position="35"/>
    </location>
</feature>
<dbReference type="PANTHER" id="PTHR42916:SF1">
    <property type="entry name" value="PROTEIN PHYLLO, CHLOROPLASTIC"/>
    <property type="match status" value="1"/>
</dbReference>
<dbReference type="HAMAP" id="MF_01659">
    <property type="entry name" value="MenD"/>
    <property type="match status" value="1"/>
</dbReference>
<evidence type="ECO:0000256" key="5">
    <source>
        <dbReference type="ARBA" id="ARBA00023052"/>
    </source>
</evidence>
<sequence>MSGLTAELRGSTAHAETAHVPSGPKTSVASGGAAAHGPTKYAAGPSAVCNLNELWIRCILDVVAATGVRRAVLCPGGRSSTTVLAVHDHPQFIDALVFTDERSAAYAAVGMMKASREPVLMVTTSGSAVANAVPALTEADECGLPLLLLTCDRPRTLRNSGFGQMIDHVGACRAFVRASIDLPDPASDVVALAALRRDVAAVLVQCRGAKPGPVHVNVPLGGLYDASEPQPVPADALRESARPVAPLSVAPRAANDIGALAARLGLRAGMRGLVVTGPDCDVPLAWLTEFAHAARLPVLADTGSGLRGSGLDQVLNGHDALALHRAVTRERPDLVIRFGLTPVMPIVQDYLKTHPCPTIKISGAPCERDYLHSSFEPLVAPSRDELRALAAALAGGDAAWLRAWQAAEREAASARNDVLDALDWGELPAMRELYAHDGFAFLHLGNSMPIRHADLLYDTRANGQAVYANRGVWGIDGTLSTFIGEARARGDAGLLVLGDQAFLHDLPALATAQRVQTSACVCVLDNGGGAIFDFLPLARLPGYETAIRNPYSFNAADMARAFGLRHARAASRDELRAALDAACTHVGVTVLEVRVAPGSAAAGMQRVALALRAAAFKTPSHPAHP</sequence>
<evidence type="ECO:0000256" key="3">
    <source>
        <dbReference type="ARBA" id="ARBA00022723"/>
    </source>
</evidence>
<dbReference type="AlphaFoldDB" id="A0A4R8LJV7"/>
<organism evidence="11 12">
    <name type="scientific">Paraburkholderia rhizosphaerae</name>
    <dbReference type="NCBI Taxonomy" id="480658"/>
    <lineage>
        <taxon>Bacteria</taxon>
        <taxon>Pseudomonadati</taxon>
        <taxon>Pseudomonadota</taxon>
        <taxon>Betaproteobacteria</taxon>
        <taxon>Burkholderiales</taxon>
        <taxon>Burkholderiaceae</taxon>
        <taxon>Paraburkholderia</taxon>
    </lineage>
</organism>
<comment type="catalytic activity">
    <reaction evidence="7">
        <text>isochorismate + 2-oxoglutarate + H(+) = 5-enolpyruvoyl-6-hydroxy-2-succinyl-cyclohex-3-ene-1-carboxylate + CO2</text>
        <dbReference type="Rhea" id="RHEA:25593"/>
        <dbReference type="ChEBI" id="CHEBI:15378"/>
        <dbReference type="ChEBI" id="CHEBI:16526"/>
        <dbReference type="ChEBI" id="CHEBI:16810"/>
        <dbReference type="ChEBI" id="CHEBI:29780"/>
        <dbReference type="ChEBI" id="CHEBI:58818"/>
        <dbReference type="EC" id="2.2.1.9"/>
    </reaction>
</comment>
<dbReference type="Gene3D" id="3.40.50.1220">
    <property type="entry name" value="TPP-binding domain"/>
    <property type="match status" value="1"/>
</dbReference>
<evidence type="ECO:0000256" key="7">
    <source>
        <dbReference type="HAMAP-Rule" id="MF_01659"/>
    </source>
</evidence>
<evidence type="ECO:0000256" key="6">
    <source>
        <dbReference type="ARBA" id="ARBA00023211"/>
    </source>
</evidence>
<keyword evidence="5 7" id="KW-0786">Thiamine pyrophosphate</keyword>
<evidence type="ECO:0000256" key="4">
    <source>
        <dbReference type="ARBA" id="ARBA00022842"/>
    </source>
</evidence>
<dbReference type="InterPro" id="IPR029035">
    <property type="entry name" value="DHS-like_NAD/FAD-binding_dom"/>
</dbReference>
<comment type="subunit">
    <text evidence="7">Homodimer.</text>
</comment>
<dbReference type="EC" id="2.2.1.9" evidence="7"/>
<dbReference type="InterPro" id="IPR004433">
    <property type="entry name" value="MenaQ_synth_MenD"/>
</dbReference>
<dbReference type="GO" id="GO:0030145">
    <property type="term" value="F:manganese ion binding"/>
    <property type="evidence" value="ECO:0007669"/>
    <property type="project" value="UniProtKB-UniRule"/>
</dbReference>
<dbReference type="PANTHER" id="PTHR42916">
    <property type="entry name" value="2-SUCCINYL-5-ENOLPYRUVYL-6-HYDROXY-3-CYCLOHEXENE-1-CARBOXYLATE SYNTHASE"/>
    <property type="match status" value="1"/>
</dbReference>
<accession>A0A4R8LJV7</accession>
<evidence type="ECO:0000259" key="10">
    <source>
        <dbReference type="Pfam" id="PF02776"/>
    </source>
</evidence>
<dbReference type="CDD" id="cd02009">
    <property type="entry name" value="TPP_SHCHC_synthase"/>
    <property type="match status" value="1"/>
</dbReference>
<dbReference type="NCBIfam" id="TIGR00173">
    <property type="entry name" value="menD"/>
    <property type="match status" value="1"/>
</dbReference>
<dbReference type="GO" id="GO:0009234">
    <property type="term" value="P:menaquinone biosynthetic process"/>
    <property type="evidence" value="ECO:0007669"/>
    <property type="project" value="UniProtKB-UniRule"/>
</dbReference>
<dbReference type="InterPro" id="IPR012001">
    <property type="entry name" value="Thiamin_PyroP_enz_TPP-bd_dom"/>
</dbReference>
<dbReference type="Pfam" id="PF02775">
    <property type="entry name" value="TPP_enzyme_C"/>
    <property type="match status" value="1"/>
</dbReference>
<dbReference type="InterPro" id="IPR011766">
    <property type="entry name" value="TPP_enzyme_TPP-bd"/>
</dbReference>
<dbReference type="SUPFAM" id="SSF52467">
    <property type="entry name" value="DHS-like NAD/FAD-binding domain"/>
    <property type="match status" value="1"/>
</dbReference>
<dbReference type="Gene3D" id="3.40.50.970">
    <property type="match status" value="2"/>
</dbReference>
<evidence type="ECO:0000256" key="8">
    <source>
        <dbReference type="SAM" id="MobiDB-lite"/>
    </source>
</evidence>
<name>A0A4R8LJV7_9BURK</name>
<dbReference type="InterPro" id="IPR029061">
    <property type="entry name" value="THDP-binding"/>
</dbReference>
<comment type="cofactor">
    <cofactor evidence="7">
        <name>Mg(2+)</name>
        <dbReference type="ChEBI" id="CHEBI:18420"/>
    </cofactor>
    <cofactor evidence="7">
        <name>Mn(2+)</name>
        <dbReference type="ChEBI" id="CHEBI:29035"/>
    </cofactor>
</comment>
<keyword evidence="4 7" id="KW-0460">Magnesium</keyword>
<dbReference type="PIRSF" id="PIRSF004983">
    <property type="entry name" value="MenD"/>
    <property type="match status" value="1"/>
</dbReference>
<evidence type="ECO:0000259" key="9">
    <source>
        <dbReference type="Pfam" id="PF02775"/>
    </source>
</evidence>
<keyword evidence="3 7" id="KW-0479">Metal-binding</keyword>
<reference evidence="11 12" key="1">
    <citation type="submission" date="2019-03" db="EMBL/GenBank/DDBJ databases">
        <title>Genomic Encyclopedia of Type Strains, Phase III (KMG-III): the genomes of soil and plant-associated and newly described type strains.</title>
        <authorList>
            <person name="Whitman W."/>
        </authorList>
    </citation>
    <scope>NUCLEOTIDE SEQUENCE [LARGE SCALE GENOMIC DNA]</scope>
    <source>
        <strain evidence="11 12">LMG 29544</strain>
    </source>
</reference>
<keyword evidence="1 7" id="KW-0474">Menaquinone biosynthesis</keyword>
<dbReference type="UniPathway" id="UPA01057">
    <property type="reaction ID" value="UER00164"/>
</dbReference>
<evidence type="ECO:0000256" key="2">
    <source>
        <dbReference type="ARBA" id="ARBA00022679"/>
    </source>
</evidence>
<dbReference type="OrthoDB" id="9791859at2"/>
<keyword evidence="6 7" id="KW-0464">Manganese</keyword>